<accession>A0A0A7UYA6</accession>
<evidence type="ECO:0000256" key="1">
    <source>
        <dbReference type="SAM" id="Phobius"/>
    </source>
</evidence>
<keyword evidence="1" id="KW-1133">Transmembrane helix</keyword>
<proteinExistence type="predicted"/>
<organism evidence="2">
    <name type="scientific">Adoxophyes orana granulovirus</name>
    <name type="common">AoGV</name>
    <dbReference type="NCBI Taxonomy" id="170617"/>
    <lineage>
        <taxon>Viruses</taxon>
        <taxon>Viruses incertae sedis</taxon>
        <taxon>Naldaviricetes</taxon>
        <taxon>Lefavirales</taxon>
        <taxon>Baculoviridae</taxon>
        <taxon>Betabaculovirus</taxon>
        <taxon>Betabaculovirus adoranae</taxon>
    </lineage>
</organism>
<evidence type="ECO:0000313" key="2">
    <source>
        <dbReference type="EMBL" id="AJA91687.1"/>
    </source>
</evidence>
<name>A0A0A7UYA6_GVAO</name>
<reference evidence="2" key="1">
    <citation type="journal article" date="2015" name="J. Gen. Virol.">
        <title>Isolation of an Adoxophyes orana granulovirus (AdorGV) occlusion body morphology mutant: biological activity, genome sequence and relationship to other isolates of AdorGV.</title>
        <authorList>
            <person name="Nakai M."/>
            <person name="Harrison R.L."/>
            <person name="Uchida H."/>
            <person name="Ukuda R."/>
            <person name="Hikihara S."/>
            <person name="Ishii K."/>
            <person name="Kunimi Y."/>
        </authorList>
    </citation>
    <scope>NUCLEOTIDE SEQUENCE</scope>
    <source>
        <strain evidence="2">Miyazaki</strain>
    </source>
</reference>
<keyword evidence="1" id="KW-0472">Membrane</keyword>
<sequence length="75" mass="9084">MNNFSPINNFDQLDVLLRENEAIIKHFIMFLINVTLLIITCAFIYSLHYYFVRQNFNQPPSVRSSYYKRMNQNLF</sequence>
<protein>
    <submittedName>
        <fullName evidence="2">ADOR47</fullName>
    </submittedName>
</protein>
<dbReference type="EMBL" id="KM226332">
    <property type="protein sequence ID" value="AJA91687.1"/>
    <property type="molecule type" value="Genomic_DNA"/>
</dbReference>
<feature type="transmembrane region" description="Helical" evidence="1">
    <location>
        <begin position="27"/>
        <end position="51"/>
    </location>
</feature>
<organismHost>
    <name type="scientific">Adoxophyes</name>
    <dbReference type="NCBI Taxonomy" id="85584"/>
</organismHost>
<keyword evidence="1" id="KW-0812">Transmembrane</keyword>